<dbReference type="GO" id="GO:0032259">
    <property type="term" value="P:methylation"/>
    <property type="evidence" value="ECO:0007669"/>
    <property type="project" value="UniProtKB-KW"/>
</dbReference>
<feature type="domain" description="Histidine-specific methyltransferase SAM-dependent" evidence="3">
    <location>
        <begin position="17"/>
        <end position="325"/>
    </location>
</feature>
<dbReference type="InterPro" id="IPR019257">
    <property type="entry name" value="MeTrfase_dom"/>
</dbReference>
<dbReference type="NCBIfam" id="TIGR03438">
    <property type="entry name" value="egtD_ergothio"/>
    <property type="match status" value="1"/>
</dbReference>
<dbReference type="PANTHER" id="PTHR43397:SF1">
    <property type="entry name" value="ERGOTHIONEINE BIOSYNTHESIS PROTEIN 1"/>
    <property type="match status" value="1"/>
</dbReference>
<accession>A0A7Y9PG52</accession>
<proteinExistence type="predicted"/>
<dbReference type="Proteomes" id="UP000589520">
    <property type="component" value="Unassembled WGS sequence"/>
</dbReference>
<dbReference type="InterPro" id="IPR017804">
    <property type="entry name" value="MeTrfase_EgtD-like"/>
</dbReference>
<comment type="caution">
    <text evidence="4">The sequence shown here is derived from an EMBL/GenBank/DDBJ whole genome shotgun (WGS) entry which is preliminary data.</text>
</comment>
<evidence type="ECO:0000256" key="1">
    <source>
        <dbReference type="ARBA" id="ARBA00022603"/>
    </source>
</evidence>
<dbReference type="Gene3D" id="3.40.50.150">
    <property type="entry name" value="Vaccinia Virus protein VP39"/>
    <property type="match status" value="1"/>
</dbReference>
<keyword evidence="2 4" id="KW-0808">Transferase</keyword>
<dbReference type="PIRSF" id="PIRSF018005">
    <property type="entry name" value="UCP018005"/>
    <property type="match status" value="1"/>
</dbReference>
<dbReference type="InterPro" id="IPR035094">
    <property type="entry name" value="EgtD"/>
</dbReference>
<dbReference type="Pfam" id="PF10017">
    <property type="entry name" value="Methyltransf_33"/>
    <property type="match status" value="1"/>
</dbReference>
<gene>
    <name evidence="4" type="ORF">HDF17_001585</name>
</gene>
<reference evidence="4 5" key="1">
    <citation type="submission" date="2020-07" db="EMBL/GenBank/DDBJ databases">
        <title>Genomic Encyclopedia of Type Strains, Phase IV (KMG-V): Genome sequencing to study the core and pangenomes of soil and plant-associated prokaryotes.</title>
        <authorList>
            <person name="Whitman W."/>
        </authorList>
    </citation>
    <scope>NUCLEOTIDE SEQUENCE [LARGE SCALE GENOMIC DNA]</scope>
    <source>
        <strain evidence="4 5">X4EP2</strain>
    </source>
</reference>
<evidence type="ECO:0000259" key="3">
    <source>
        <dbReference type="Pfam" id="PF10017"/>
    </source>
</evidence>
<protein>
    <submittedName>
        <fullName evidence="4">Dimethylhistidine N-methyltransferase</fullName>
    </submittedName>
</protein>
<keyword evidence="1 4" id="KW-0489">Methyltransferase</keyword>
<evidence type="ECO:0000256" key="2">
    <source>
        <dbReference type="ARBA" id="ARBA00022679"/>
    </source>
</evidence>
<dbReference type="GO" id="GO:0008168">
    <property type="term" value="F:methyltransferase activity"/>
    <property type="evidence" value="ECO:0007669"/>
    <property type="project" value="UniProtKB-KW"/>
</dbReference>
<dbReference type="RefSeq" id="WP_179489445.1">
    <property type="nucleotide sequence ID" value="NZ_JACCCW010000001.1"/>
</dbReference>
<evidence type="ECO:0000313" key="5">
    <source>
        <dbReference type="Proteomes" id="UP000589520"/>
    </source>
</evidence>
<sequence length="327" mass="35652">MSSLATAPEITQAVACEAIQGLTATPKTLSPWLFYDEAGSHLFEQITELPEYYLTRTERSILTAHADEILAQAAAGRRLTLIELGAGTATKTGLLLAAAVRRQGTVLYQPVDVSETALDEARQNIESDIPGVTVHPQVADYTTEPLQLNRPSNTRTLALYIGSSIGNFSPHDAHDVLRNLRTQLQPDDTLLLGTDLVKDVPTLLAAYNDASGTTAAFNRNILTRLNRELGTDFRIDHFHHKAIWNALESRIEMHLESSTAQRVRIPANAASTAKTIDLAAGETIHTENSYKFTPTTVATLLQSAGFTPTQTWHDPNNLFAVTLATTL</sequence>
<dbReference type="InterPro" id="IPR029063">
    <property type="entry name" value="SAM-dependent_MTases_sf"/>
</dbReference>
<dbReference type="SUPFAM" id="SSF53335">
    <property type="entry name" value="S-adenosyl-L-methionine-dependent methyltransferases"/>
    <property type="match status" value="1"/>
</dbReference>
<keyword evidence="5" id="KW-1185">Reference proteome</keyword>
<dbReference type="InterPro" id="IPR051128">
    <property type="entry name" value="EgtD_Methyltrsf_superfamily"/>
</dbReference>
<organism evidence="4 5">
    <name type="scientific">Granulicella arctica</name>
    <dbReference type="NCBI Taxonomy" id="940613"/>
    <lineage>
        <taxon>Bacteria</taxon>
        <taxon>Pseudomonadati</taxon>
        <taxon>Acidobacteriota</taxon>
        <taxon>Terriglobia</taxon>
        <taxon>Terriglobales</taxon>
        <taxon>Acidobacteriaceae</taxon>
        <taxon>Granulicella</taxon>
    </lineage>
</organism>
<name>A0A7Y9PG52_9BACT</name>
<evidence type="ECO:0000313" key="4">
    <source>
        <dbReference type="EMBL" id="NYF79298.1"/>
    </source>
</evidence>
<dbReference type="AlphaFoldDB" id="A0A7Y9PG52"/>
<dbReference type="PANTHER" id="PTHR43397">
    <property type="entry name" value="ERGOTHIONEINE BIOSYNTHESIS PROTEIN 1"/>
    <property type="match status" value="1"/>
</dbReference>
<dbReference type="EMBL" id="JACCCW010000001">
    <property type="protein sequence ID" value="NYF79298.1"/>
    <property type="molecule type" value="Genomic_DNA"/>
</dbReference>